<dbReference type="EMBL" id="JAIWYP010000006">
    <property type="protein sequence ID" value="KAH3808238.1"/>
    <property type="molecule type" value="Genomic_DNA"/>
</dbReference>
<gene>
    <name evidence="1" type="ORF">DPMN_136591</name>
</gene>
<proteinExistence type="predicted"/>
<dbReference type="GO" id="GO:0003676">
    <property type="term" value="F:nucleic acid binding"/>
    <property type="evidence" value="ECO:0007669"/>
    <property type="project" value="InterPro"/>
</dbReference>
<reference evidence="1" key="2">
    <citation type="submission" date="2020-11" db="EMBL/GenBank/DDBJ databases">
        <authorList>
            <person name="McCartney M.A."/>
            <person name="Auch B."/>
            <person name="Kono T."/>
            <person name="Mallez S."/>
            <person name="Becker A."/>
            <person name="Gohl D.M."/>
            <person name="Silverstein K.A.T."/>
            <person name="Koren S."/>
            <person name="Bechman K.B."/>
            <person name="Herman A."/>
            <person name="Abrahante J.E."/>
            <person name="Garbe J."/>
        </authorList>
    </citation>
    <scope>NUCLEOTIDE SEQUENCE</scope>
    <source>
        <strain evidence="1">Duluth1</strain>
        <tissue evidence="1">Whole animal</tissue>
    </source>
</reference>
<evidence type="ECO:0000313" key="1">
    <source>
        <dbReference type="EMBL" id="KAH3808238.1"/>
    </source>
</evidence>
<sequence length="78" mass="8948">MLSLVRSYLVGEQEEWDQHLACLAAAYRSTPHDSTKLFRNLLALGREVRMPASSTVMLTHHRSKRILASMSYDRRKGC</sequence>
<accession>A0A9D4G0B7</accession>
<organism evidence="1 2">
    <name type="scientific">Dreissena polymorpha</name>
    <name type="common">Zebra mussel</name>
    <name type="synonym">Mytilus polymorpha</name>
    <dbReference type="NCBI Taxonomy" id="45954"/>
    <lineage>
        <taxon>Eukaryota</taxon>
        <taxon>Metazoa</taxon>
        <taxon>Spiralia</taxon>
        <taxon>Lophotrochozoa</taxon>
        <taxon>Mollusca</taxon>
        <taxon>Bivalvia</taxon>
        <taxon>Autobranchia</taxon>
        <taxon>Heteroconchia</taxon>
        <taxon>Euheterodonta</taxon>
        <taxon>Imparidentia</taxon>
        <taxon>Neoheterodontei</taxon>
        <taxon>Myida</taxon>
        <taxon>Dreissenoidea</taxon>
        <taxon>Dreissenidae</taxon>
        <taxon>Dreissena</taxon>
    </lineage>
</organism>
<dbReference type="Gene3D" id="3.30.420.10">
    <property type="entry name" value="Ribonuclease H-like superfamily/Ribonuclease H"/>
    <property type="match status" value="1"/>
</dbReference>
<evidence type="ECO:0000313" key="2">
    <source>
        <dbReference type="Proteomes" id="UP000828390"/>
    </source>
</evidence>
<dbReference type="Proteomes" id="UP000828390">
    <property type="component" value="Unassembled WGS sequence"/>
</dbReference>
<dbReference type="InterPro" id="IPR036397">
    <property type="entry name" value="RNaseH_sf"/>
</dbReference>
<comment type="caution">
    <text evidence="1">The sequence shown here is derived from an EMBL/GenBank/DDBJ whole genome shotgun (WGS) entry which is preliminary data.</text>
</comment>
<keyword evidence="2" id="KW-1185">Reference proteome</keyword>
<name>A0A9D4G0B7_DREPO</name>
<reference evidence="1" key="1">
    <citation type="journal article" date="2019" name="bioRxiv">
        <title>The Genome of the Zebra Mussel, Dreissena polymorpha: A Resource for Invasive Species Research.</title>
        <authorList>
            <person name="McCartney M.A."/>
            <person name="Auch B."/>
            <person name="Kono T."/>
            <person name="Mallez S."/>
            <person name="Zhang Y."/>
            <person name="Obille A."/>
            <person name="Becker A."/>
            <person name="Abrahante J.E."/>
            <person name="Garbe J."/>
            <person name="Badalamenti J.P."/>
            <person name="Herman A."/>
            <person name="Mangelson H."/>
            <person name="Liachko I."/>
            <person name="Sullivan S."/>
            <person name="Sone E.D."/>
            <person name="Koren S."/>
            <person name="Silverstein K.A.T."/>
            <person name="Beckman K.B."/>
            <person name="Gohl D.M."/>
        </authorList>
    </citation>
    <scope>NUCLEOTIDE SEQUENCE</scope>
    <source>
        <strain evidence="1">Duluth1</strain>
        <tissue evidence="1">Whole animal</tissue>
    </source>
</reference>
<dbReference type="AlphaFoldDB" id="A0A9D4G0B7"/>
<protein>
    <submittedName>
        <fullName evidence="1">Uncharacterized protein</fullName>
    </submittedName>
</protein>